<dbReference type="SUPFAM" id="SSF82185">
    <property type="entry name" value="Histone H3 K4-specific methyltransferase SET7/9 N-terminal domain"/>
    <property type="match status" value="1"/>
</dbReference>
<dbReference type="GeneID" id="16511953"/>
<sequence>MSTNQKKKEERSARRAHIHNPFCVRPPVRQPHMNATHRQGDGSTPFDDWLGLPDEVWMHILGRLDTRGLLAIGAACARLERLARDNGLWIDRVAADFYDDPFLVLPQGDLPFLIRDVYACRWLRRRDAAEITSSRTHASGARGRTALTKTLDANVTTIACGRFDDEGRLQGYGERRATVTDTERRDPDRATYRGVFRDGAYHGWGVLEVHDRRHSDLHKHASCNKLIELYCNGLCTLMGTGDWTAYRMTRFVGEWADGLPHGDGVATYARTNGRHATYKGQWQCGLWHGRGWFSLSDGSHCGTDFVAGRPHGDVTLRRAGSPDYLFQGRLRGRMAQSGCFAFGDGTRLVVGACTGERVRATLHTAAGEVYDGDWDERHNGEAVDSATGRRIRLHDLVRQCTASKIDRAGRTWRGCTGYCLDTGAWRLPLPGRENIMERPRGFQEVTYPNGDVLCARWREGLVWITSFAISRACPDDQFAGVVMQGFVWAYSTDRRHENDEWIFWPHQRSHSQRDLFAAYVRSGLGPWSPAALAAYDRVL</sequence>
<accession>S4VY46</accession>
<dbReference type="InterPro" id="IPR003409">
    <property type="entry name" value="MORN"/>
</dbReference>
<dbReference type="PANTHER" id="PTHR23084:SF263">
    <property type="entry name" value="MORN REPEAT-CONTAINING PROTEIN 1"/>
    <property type="match status" value="1"/>
</dbReference>
<dbReference type="RefSeq" id="YP_008319488.2">
    <property type="nucleotide sequence ID" value="NC_021858.1"/>
</dbReference>
<dbReference type="InterPro" id="IPR001810">
    <property type="entry name" value="F-box_dom"/>
</dbReference>
<dbReference type="InterPro" id="IPR036047">
    <property type="entry name" value="F-box-like_dom_sf"/>
</dbReference>
<keyword evidence="1" id="KW-0677">Repeat</keyword>
<dbReference type="Pfam" id="PF12937">
    <property type="entry name" value="F-box-like"/>
    <property type="match status" value="1"/>
</dbReference>
<evidence type="ECO:0000313" key="3">
    <source>
        <dbReference type="EMBL" id="AGO82819.2"/>
    </source>
</evidence>
<evidence type="ECO:0000313" key="4">
    <source>
        <dbReference type="Proteomes" id="UP000201566"/>
    </source>
</evidence>
<evidence type="ECO:0000259" key="2">
    <source>
        <dbReference type="PROSITE" id="PS50181"/>
    </source>
</evidence>
<dbReference type="EMBL" id="KC977570">
    <property type="protein sequence ID" value="AGO82819.2"/>
    <property type="molecule type" value="Genomic_DNA"/>
</dbReference>
<dbReference type="Gene3D" id="1.20.1280.50">
    <property type="match status" value="1"/>
</dbReference>
<dbReference type="Proteomes" id="UP000201566">
    <property type="component" value="Segment"/>
</dbReference>
<dbReference type="SMART" id="SM00256">
    <property type="entry name" value="FBOX"/>
    <property type="match status" value="1"/>
</dbReference>
<dbReference type="SUPFAM" id="SSF81383">
    <property type="entry name" value="F-box domain"/>
    <property type="match status" value="1"/>
</dbReference>
<evidence type="ECO:0000256" key="1">
    <source>
        <dbReference type="ARBA" id="ARBA00022737"/>
    </source>
</evidence>
<dbReference type="PANTHER" id="PTHR23084">
    <property type="entry name" value="PHOSPHATIDYLINOSITOL-4-PHOSPHATE 5-KINASE RELATED"/>
    <property type="match status" value="1"/>
</dbReference>
<proteinExistence type="predicted"/>
<dbReference type="Pfam" id="PF02493">
    <property type="entry name" value="MORN"/>
    <property type="match status" value="2"/>
</dbReference>
<dbReference type="KEGG" id="vg:16511953"/>
<dbReference type="PROSITE" id="PS50181">
    <property type="entry name" value="FBOX"/>
    <property type="match status" value="1"/>
</dbReference>
<dbReference type="Gene3D" id="2.20.110.10">
    <property type="entry name" value="Histone H3 K4-specific methyltransferase SET7/9 N-terminal domain"/>
    <property type="match status" value="1"/>
</dbReference>
<reference evidence="3 4" key="1">
    <citation type="journal article" date="2013" name="Science">
        <title>Pandoraviruses: amoeba viruses with genomes up to 2.5 Mb reaching that of parasitic eukaryotes.</title>
        <authorList>
            <person name="Philippe N."/>
            <person name="Legendre M."/>
            <person name="Doutre G."/>
            <person name="Coute Y."/>
            <person name="Poirot O."/>
            <person name="Lescot M."/>
            <person name="Arslan D."/>
            <person name="Seltzer V."/>
            <person name="Bertaux L."/>
            <person name="Bruley C."/>
            <person name="Garin J."/>
            <person name="Claverie J.M."/>
            <person name="Abergel C."/>
        </authorList>
    </citation>
    <scope>NUCLEOTIDE SEQUENCE [LARGE SCALE GENOMIC DNA]</scope>
    <source>
        <strain evidence="3">Melbourne</strain>
    </source>
</reference>
<protein>
    <submittedName>
        <fullName evidence="3">F-box domain containing protein</fullName>
    </submittedName>
</protein>
<dbReference type="SMART" id="SM00698">
    <property type="entry name" value="MORN"/>
    <property type="match status" value="3"/>
</dbReference>
<name>S4VY46_9VIRU</name>
<organism evidence="3 4">
    <name type="scientific">Pandoravirus dulcis</name>
    <dbReference type="NCBI Taxonomy" id="1349409"/>
    <lineage>
        <taxon>Viruses</taxon>
        <taxon>Pandoravirus</taxon>
    </lineage>
</organism>
<feature type="domain" description="F-box" evidence="2">
    <location>
        <begin position="46"/>
        <end position="92"/>
    </location>
</feature>
<gene>
    <name evidence="3" type="ORF">pdul_cds_670</name>
</gene>